<dbReference type="Gene3D" id="3.40.50.150">
    <property type="entry name" value="Vaccinia Virus protein VP39"/>
    <property type="match status" value="1"/>
</dbReference>
<dbReference type="SUPFAM" id="SSF53335">
    <property type="entry name" value="S-adenosyl-L-methionine-dependent methyltransferases"/>
    <property type="match status" value="1"/>
</dbReference>
<dbReference type="CDD" id="cd02440">
    <property type="entry name" value="AdoMet_MTases"/>
    <property type="match status" value="1"/>
</dbReference>
<keyword evidence="7" id="KW-1185">Reference proteome</keyword>
<dbReference type="GO" id="GO:0032259">
    <property type="term" value="P:methylation"/>
    <property type="evidence" value="ECO:0007669"/>
    <property type="project" value="UniProtKB-KW"/>
</dbReference>
<evidence type="ECO:0000256" key="1">
    <source>
        <dbReference type="ARBA" id="ARBA00005189"/>
    </source>
</evidence>
<dbReference type="EMBL" id="JAFELM010000030">
    <property type="protein sequence ID" value="MBM6618147.1"/>
    <property type="molecule type" value="Genomic_DNA"/>
</dbReference>
<dbReference type="PANTHER" id="PTHR44307">
    <property type="entry name" value="PHOSPHOETHANOLAMINE METHYLTRANSFERASE"/>
    <property type="match status" value="1"/>
</dbReference>
<proteinExistence type="predicted"/>
<dbReference type="PANTHER" id="PTHR44307:SF2">
    <property type="entry name" value="PHOSPHOETHANOLAMINE METHYLTRANSFERASE ISOFORM X1"/>
    <property type="match status" value="1"/>
</dbReference>
<protein>
    <submittedName>
        <fullName evidence="6">Methyltransferase domain-containing protein</fullName>
    </submittedName>
</protein>
<comment type="pathway">
    <text evidence="1">Lipid metabolism.</text>
</comment>
<dbReference type="Proteomes" id="UP001518925">
    <property type="component" value="Unassembled WGS sequence"/>
</dbReference>
<dbReference type="GO" id="GO:0008168">
    <property type="term" value="F:methyltransferase activity"/>
    <property type="evidence" value="ECO:0007669"/>
    <property type="project" value="UniProtKB-KW"/>
</dbReference>
<sequence>MSYSYTDLLALLGIGGAHPGGLALTRAIFEELQISEDTCILEVGCGTGQTTGFIISNYPCSLHAIDAHPTMIQKATKRLNQHKYPVTILEANVEKIPYKAQMFDIVLSESVTVFTNINKTIPEYYRVLRNGGSLILIEMTEIHPFDENEKKELIQFYGIKQLLNEQQWEEQFRSAGFQEIQTIHVSEEHFVNLEEDFSEFDMSEDIEPKLFNKLENHEALTLKYKEKLGFRVFICKKN</sequence>
<evidence type="ECO:0000256" key="4">
    <source>
        <dbReference type="ARBA" id="ARBA00025707"/>
    </source>
</evidence>
<dbReference type="InterPro" id="IPR029063">
    <property type="entry name" value="SAM-dependent_MTases_sf"/>
</dbReference>
<reference evidence="6 7" key="1">
    <citation type="submission" date="2021-02" db="EMBL/GenBank/DDBJ databases">
        <title>Bacillus sp. RD4P76, an endophyte from a halophyte.</title>
        <authorList>
            <person name="Sun J.-Q."/>
        </authorList>
    </citation>
    <scope>NUCLEOTIDE SEQUENCE [LARGE SCALE GENOMIC DNA]</scope>
    <source>
        <strain evidence="6 7">RD4P76</strain>
    </source>
</reference>
<comment type="caution">
    <text evidence="6">The sequence shown here is derived from an EMBL/GenBank/DDBJ whole genome shotgun (WGS) entry which is preliminary data.</text>
</comment>
<evidence type="ECO:0000256" key="3">
    <source>
        <dbReference type="ARBA" id="ARBA00022679"/>
    </source>
</evidence>
<keyword evidence="3" id="KW-0808">Transferase</keyword>
<organism evidence="6 7">
    <name type="scientific">Bacillus suaedaesalsae</name>
    <dbReference type="NCBI Taxonomy" id="2810349"/>
    <lineage>
        <taxon>Bacteria</taxon>
        <taxon>Bacillati</taxon>
        <taxon>Bacillota</taxon>
        <taxon>Bacilli</taxon>
        <taxon>Bacillales</taxon>
        <taxon>Bacillaceae</taxon>
        <taxon>Bacillus</taxon>
    </lineage>
</organism>
<evidence type="ECO:0000313" key="6">
    <source>
        <dbReference type="EMBL" id="MBM6618147.1"/>
    </source>
</evidence>
<dbReference type="InterPro" id="IPR013216">
    <property type="entry name" value="Methyltransf_11"/>
</dbReference>
<accession>A0ABS2DIB4</accession>
<feature type="domain" description="Methyltransferase type 11" evidence="5">
    <location>
        <begin position="41"/>
        <end position="136"/>
    </location>
</feature>
<name>A0ABS2DIB4_9BACI</name>
<comment type="pathway">
    <text evidence="4">Phospholipid metabolism.</text>
</comment>
<keyword evidence="2 6" id="KW-0489">Methyltransferase</keyword>
<evidence type="ECO:0000256" key="2">
    <source>
        <dbReference type="ARBA" id="ARBA00022603"/>
    </source>
</evidence>
<dbReference type="RefSeq" id="WP_204203508.1">
    <property type="nucleotide sequence ID" value="NZ_JAFELM010000030.1"/>
</dbReference>
<evidence type="ECO:0000313" key="7">
    <source>
        <dbReference type="Proteomes" id="UP001518925"/>
    </source>
</evidence>
<gene>
    <name evidence="6" type="ORF">JR050_10800</name>
</gene>
<evidence type="ECO:0000259" key="5">
    <source>
        <dbReference type="Pfam" id="PF08241"/>
    </source>
</evidence>
<dbReference type="Pfam" id="PF08241">
    <property type="entry name" value="Methyltransf_11"/>
    <property type="match status" value="1"/>
</dbReference>